<name>A0ACB8K7K7_CITSI</name>
<dbReference type="Proteomes" id="UP000829398">
    <property type="component" value="Chromosome 6"/>
</dbReference>
<accession>A0ACB8K7K7</accession>
<reference evidence="2" key="1">
    <citation type="journal article" date="2023" name="Hortic. Res.">
        <title>A chromosome-level phased genome enabling allele-level studies in sweet orange: a case study on citrus Huanglongbing tolerance.</title>
        <authorList>
            <person name="Wu B."/>
            <person name="Yu Q."/>
            <person name="Deng Z."/>
            <person name="Duan Y."/>
            <person name="Luo F."/>
            <person name="Gmitter F. Jr."/>
        </authorList>
    </citation>
    <scope>NUCLEOTIDE SEQUENCE [LARGE SCALE GENOMIC DNA]</scope>
    <source>
        <strain evidence="2">cv. Valencia</strain>
    </source>
</reference>
<comment type="caution">
    <text evidence="1">The sequence shown here is derived from an EMBL/GenBank/DDBJ whole genome shotgun (WGS) entry which is preliminary data.</text>
</comment>
<sequence>MEKLNQLKTIPANELHEDVRLPKMVQKNNNMSTLSLPDEKYTAEKVISSEADETQDATLTFSYREDNLSRISLSSQFSAPISRLRKKLLVLDLNGLLADIVSPPPKDCKADKKIARHAVFKRPFCHDFLRFCFERFDVGDLSYCTATSFKALENKYKALVFKELRKVWEISDPNCPWAKGDYNESNTVLLDDSPYKALLNPPYTAIFPCSYKYQNPSDNSLGAGGDVRVYLEMLAEAENVQRFIQHNPFGQSAITNRSEYWDFYLRAMNTIYFAN</sequence>
<gene>
    <name evidence="1" type="ORF">KPL71_019459</name>
</gene>
<evidence type="ECO:0000313" key="2">
    <source>
        <dbReference type="Proteomes" id="UP000829398"/>
    </source>
</evidence>
<evidence type="ECO:0000313" key="1">
    <source>
        <dbReference type="EMBL" id="KAH9740381.1"/>
    </source>
</evidence>
<organism evidence="1 2">
    <name type="scientific">Citrus sinensis</name>
    <name type="common">Sweet orange</name>
    <name type="synonym">Citrus aurantium var. sinensis</name>
    <dbReference type="NCBI Taxonomy" id="2711"/>
    <lineage>
        <taxon>Eukaryota</taxon>
        <taxon>Viridiplantae</taxon>
        <taxon>Streptophyta</taxon>
        <taxon>Embryophyta</taxon>
        <taxon>Tracheophyta</taxon>
        <taxon>Spermatophyta</taxon>
        <taxon>Magnoliopsida</taxon>
        <taxon>eudicotyledons</taxon>
        <taxon>Gunneridae</taxon>
        <taxon>Pentapetalae</taxon>
        <taxon>rosids</taxon>
        <taxon>malvids</taxon>
        <taxon>Sapindales</taxon>
        <taxon>Rutaceae</taxon>
        <taxon>Aurantioideae</taxon>
        <taxon>Citrus</taxon>
    </lineage>
</organism>
<keyword evidence="2" id="KW-1185">Reference proteome</keyword>
<dbReference type="EMBL" id="CM039175">
    <property type="protein sequence ID" value="KAH9740381.1"/>
    <property type="molecule type" value="Genomic_DNA"/>
</dbReference>
<protein>
    <submittedName>
        <fullName evidence="1">FCP1 domain-containing protein</fullName>
    </submittedName>
</protein>
<proteinExistence type="predicted"/>